<protein>
    <submittedName>
        <fullName evidence="1">Uncharacterized protein</fullName>
    </submittedName>
</protein>
<reference evidence="1" key="1">
    <citation type="submission" date="2019-08" db="EMBL/GenBank/DDBJ databases">
        <authorList>
            <person name="Kucharzyk K."/>
            <person name="Murdoch R.W."/>
            <person name="Higgins S."/>
            <person name="Loffler F."/>
        </authorList>
    </citation>
    <scope>NUCLEOTIDE SEQUENCE</scope>
</reference>
<sequence>MPGIHTMNKQVAFRYSLVNIVFYGYKTYPFIAPWKYCAFVGTDEYFFIRRIRAVQFR</sequence>
<comment type="caution">
    <text evidence="1">The sequence shown here is derived from an EMBL/GenBank/DDBJ whole genome shotgun (WGS) entry which is preliminary data.</text>
</comment>
<name>A0A645IEB5_9ZZZZ</name>
<organism evidence="1">
    <name type="scientific">bioreactor metagenome</name>
    <dbReference type="NCBI Taxonomy" id="1076179"/>
    <lineage>
        <taxon>unclassified sequences</taxon>
        <taxon>metagenomes</taxon>
        <taxon>ecological metagenomes</taxon>
    </lineage>
</organism>
<evidence type="ECO:0000313" key="1">
    <source>
        <dbReference type="EMBL" id="MPN46634.1"/>
    </source>
</evidence>
<accession>A0A645IEB5</accession>
<dbReference type="AlphaFoldDB" id="A0A645IEB5"/>
<dbReference type="EMBL" id="VSSQ01107473">
    <property type="protein sequence ID" value="MPN46634.1"/>
    <property type="molecule type" value="Genomic_DNA"/>
</dbReference>
<proteinExistence type="predicted"/>
<gene>
    <name evidence="1" type="ORF">SDC9_194225</name>
</gene>